<dbReference type="KEGG" id="cbw:RR42_m0164"/>
<sequence>MPSRRFCRGGTVTGGMWRPRRVAGNELQNAEFYQVLC</sequence>
<reference evidence="1 2" key="1">
    <citation type="journal article" date="2015" name="Genome Announc.">
        <title>Complete Genome Sequence of Cupriavidus basilensis 4G11, Isolated from the Oak Ridge Field Research Center Site.</title>
        <authorList>
            <person name="Ray J."/>
            <person name="Waters R.J."/>
            <person name="Skerker J.M."/>
            <person name="Kuehl J.V."/>
            <person name="Price M.N."/>
            <person name="Huang J."/>
            <person name="Chakraborty R."/>
            <person name="Arkin A.P."/>
            <person name="Deutschbauer A."/>
        </authorList>
    </citation>
    <scope>NUCLEOTIDE SEQUENCE [LARGE SCALE GENOMIC DNA]</scope>
    <source>
        <strain evidence="1">4G11</strain>
    </source>
</reference>
<protein>
    <submittedName>
        <fullName evidence="1">Uncharacterized protein</fullName>
    </submittedName>
</protein>
<name>A0A0C4Y659_9BURK</name>
<keyword evidence="2" id="KW-1185">Reference proteome</keyword>
<dbReference type="STRING" id="68895.RR42_m0164"/>
<evidence type="ECO:0000313" key="1">
    <source>
        <dbReference type="EMBL" id="AJG17579.1"/>
    </source>
</evidence>
<accession>A0A0C4Y659</accession>
<proteinExistence type="predicted"/>
<dbReference type="EMBL" id="CP010536">
    <property type="protein sequence ID" value="AJG17579.1"/>
    <property type="molecule type" value="Genomic_DNA"/>
</dbReference>
<dbReference type="AlphaFoldDB" id="A0A0C4Y659"/>
<evidence type="ECO:0000313" key="2">
    <source>
        <dbReference type="Proteomes" id="UP000031843"/>
    </source>
</evidence>
<gene>
    <name evidence="1" type="ORF">RR42_m0164</name>
</gene>
<organism evidence="1 2">
    <name type="scientific">Cupriavidus basilensis</name>
    <dbReference type="NCBI Taxonomy" id="68895"/>
    <lineage>
        <taxon>Bacteria</taxon>
        <taxon>Pseudomonadati</taxon>
        <taxon>Pseudomonadota</taxon>
        <taxon>Betaproteobacteria</taxon>
        <taxon>Burkholderiales</taxon>
        <taxon>Burkholderiaceae</taxon>
        <taxon>Cupriavidus</taxon>
    </lineage>
</organism>
<dbReference type="Proteomes" id="UP000031843">
    <property type="component" value="Chromosome main"/>
</dbReference>